<feature type="transmembrane region" description="Helical" evidence="8">
    <location>
        <begin position="262"/>
        <end position="281"/>
    </location>
</feature>
<evidence type="ECO:0000256" key="3">
    <source>
        <dbReference type="ARBA" id="ARBA00022475"/>
    </source>
</evidence>
<feature type="domain" description="Major facilitator superfamily associated" evidence="9">
    <location>
        <begin position="9"/>
        <end position="353"/>
    </location>
</feature>
<sequence>MRPVNLQALRLSFQYAALFGVVGIMLPYWPVWLASRGLGPVEIGLVTGITAWGKMLINPLAGQAADALGRPRLVMAALAAGSLALYAVISGVSGVWGLALVTLMASGLFAALMPLTETMTLAQARSQGVEYGRVRLWGSISFIVLSTTMGPLIDTLGPALVPWVVVGFLALVLAGVAGLPAGPGRSRPASGQARRFLTSGPFLLFLLSSGLIQAGHATYYTFATLHWRAAGLDGLTIGLLWAEGVVAEVILFLVGAGLVRRIGPLGLMGVGAACGIVRWSITATTTDPQVLMVTQVLHAGTFACAHLGAMHHLARTVPVAVANRAQALYSTICQGVIMGAAMSFAGPLYGALGGHAFFVDAGWCALGGGCALLLALRYRHRPAEAV</sequence>
<reference evidence="10 11" key="1">
    <citation type="submission" date="2019-07" db="EMBL/GenBank/DDBJ databases">
        <title>Whole genome shotgun sequence of Rhodospirillum oryzae NBRC 107573.</title>
        <authorList>
            <person name="Hosoyama A."/>
            <person name="Uohara A."/>
            <person name="Ohji S."/>
            <person name="Ichikawa N."/>
        </authorList>
    </citation>
    <scope>NUCLEOTIDE SEQUENCE [LARGE SCALE GENOMIC DNA]</scope>
    <source>
        <strain evidence="10 11">NBRC 107573</strain>
    </source>
</reference>
<dbReference type="PIRSF" id="PIRSF004925">
    <property type="entry name" value="HcaT"/>
    <property type="match status" value="1"/>
</dbReference>
<evidence type="ECO:0000313" key="11">
    <source>
        <dbReference type="Proteomes" id="UP000321567"/>
    </source>
</evidence>
<keyword evidence="6 8" id="KW-1133">Transmembrane helix</keyword>
<name>A0A512H5M9_9PROT</name>
<dbReference type="RefSeq" id="WP_147162825.1">
    <property type="nucleotide sequence ID" value="NZ_BJZO01000016.1"/>
</dbReference>
<keyword evidence="2" id="KW-0813">Transport</keyword>
<evidence type="ECO:0000256" key="5">
    <source>
        <dbReference type="ARBA" id="ARBA00022692"/>
    </source>
</evidence>
<keyword evidence="3" id="KW-1003">Cell membrane</keyword>
<evidence type="ECO:0000259" key="9">
    <source>
        <dbReference type="Pfam" id="PF12832"/>
    </source>
</evidence>
<feature type="transmembrane region" description="Helical" evidence="8">
    <location>
        <begin position="293"/>
        <end position="314"/>
    </location>
</feature>
<keyword evidence="11" id="KW-1185">Reference proteome</keyword>
<dbReference type="InterPro" id="IPR024989">
    <property type="entry name" value="MFS_assoc_dom"/>
</dbReference>
<keyword evidence="5 8" id="KW-0812">Transmembrane</keyword>
<dbReference type="GO" id="GO:0015528">
    <property type="term" value="F:lactose:proton symporter activity"/>
    <property type="evidence" value="ECO:0007669"/>
    <property type="project" value="TreeGrafter"/>
</dbReference>
<feature type="transmembrane region" description="Helical" evidence="8">
    <location>
        <begin position="234"/>
        <end position="255"/>
    </location>
</feature>
<keyword evidence="7 8" id="KW-0472">Membrane</keyword>
<feature type="transmembrane region" description="Helical" evidence="8">
    <location>
        <begin position="95"/>
        <end position="115"/>
    </location>
</feature>
<dbReference type="GO" id="GO:0005886">
    <property type="term" value="C:plasma membrane"/>
    <property type="evidence" value="ECO:0007669"/>
    <property type="project" value="UniProtKB-SubCell"/>
</dbReference>
<organism evidence="10 11">
    <name type="scientific">Pararhodospirillum oryzae</name>
    <dbReference type="NCBI Taxonomy" id="478448"/>
    <lineage>
        <taxon>Bacteria</taxon>
        <taxon>Pseudomonadati</taxon>
        <taxon>Pseudomonadota</taxon>
        <taxon>Alphaproteobacteria</taxon>
        <taxon>Rhodospirillales</taxon>
        <taxon>Rhodospirillaceae</taxon>
        <taxon>Pararhodospirillum</taxon>
    </lineage>
</organism>
<feature type="transmembrane region" description="Helical" evidence="8">
    <location>
        <begin position="355"/>
        <end position="376"/>
    </location>
</feature>
<evidence type="ECO:0000256" key="4">
    <source>
        <dbReference type="ARBA" id="ARBA00022519"/>
    </source>
</evidence>
<evidence type="ECO:0000256" key="6">
    <source>
        <dbReference type="ARBA" id="ARBA00022989"/>
    </source>
</evidence>
<dbReference type="Pfam" id="PF12832">
    <property type="entry name" value="MFS_1_like"/>
    <property type="match status" value="1"/>
</dbReference>
<evidence type="ECO:0000256" key="7">
    <source>
        <dbReference type="ARBA" id="ARBA00023136"/>
    </source>
</evidence>
<dbReference type="InterPro" id="IPR026032">
    <property type="entry name" value="HcaT-like"/>
</dbReference>
<evidence type="ECO:0000256" key="2">
    <source>
        <dbReference type="ARBA" id="ARBA00022448"/>
    </source>
</evidence>
<dbReference type="SUPFAM" id="SSF103473">
    <property type="entry name" value="MFS general substrate transporter"/>
    <property type="match status" value="1"/>
</dbReference>
<evidence type="ECO:0000256" key="1">
    <source>
        <dbReference type="ARBA" id="ARBA00004429"/>
    </source>
</evidence>
<comment type="caution">
    <text evidence="10">The sequence shown here is derived from an EMBL/GenBank/DDBJ whole genome shotgun (WGS) entry which is preliminary data.</text>
</comment>
<protein>
    <submittedName>
        <fullName evidence="10">MFS transporter</fullName>
    </submittedName>
</protein>
<feature type="transmembrane region" description="Helical" evidence="8">
    <location>
        <begin position="136"/>
        <end position="153"/>
    </location>
</feature>
<feature type="transmembrane region" description="Helical" evidence="8">
    <location>
        <begin position="202"/>
        <end position="222"/>
    </location>
</feature>
<dbReference type="EMBL" id="BJZO01000016">
    <property type="protein sequence ID" value="GEO80776.1"/>
    <property type="molecule type" value="Genomic_DNA"/>
</dbReference>
<feature type="transmembrane region" description="Helical" evidence="8">
    <location>
        <begin position="159"/>
        <end position="181"/>
    </location>
</feature>
<comment type="subcellular location">
    <subcellularLocation>
        <location evidence="1">Cell inner membrane</location>
        <topology evidence="1">Multi-pass membrane protein</topology>
    </subcellularLocation>
</comment>
<dbReference type="Proteomes" id="UP000321567">
    <property type="component" value="Unassembled WGS sequence"/>
</dbReference>
<proteinExistence type="predicted"/>
<feature type="transmembrane region" description="Helical" evidence="8">
    <location>
        <begin position="73"/>
        <end position="89"/>
    </location>
</feature>
<accession>A0A512H5M9</accession>
<feature type="transmembrane region" description="Helical" evidence="8">
    <location>
        <begin position="43"/>
        <end position="61"/>
    </location>
</feature>
<dbReference type="InterPro" id="IPR036259">
    <property type="entry name" value="MFS_trans_sf"/>
</dbReference>
<dbReference type="AlphaFoldDB" id="A0A512H5M9"/>
<gene>
    <name evidence="10" type="ORF">ROR02_09070</name>
</gene>
<dbReference type="NCBIfam" id="NF037955">
    <property type="entry name" value="mfs"/>
    <property type="match status" value="1"/>
</dbReference>
<dbReference type="PANTHER" id="PTHR23522">
    <property type="entry name" value="BLL5896 PROTEIN"/>
    <property type="match status" value="1"/>
</dbReference>
<evidence type="ECO:0000313" key="10">
    <source>
        <dbReference type="EMBL" id="GEO80776.1"/>
    </source>
</evidence>
<feature type="transmembrane region" description="Helical" evidence="8">
    <location>
        <begin position="12"/>
        <end position="31"/>
    </location>
</feature>
<dbReference type="PANTHER" id="PTHR23522:SF10">
    <property type="entry name" value="3-PHENYLPROPIONIC ACID TRANSPORTER-RELATED"/>
    <property type="match status" value="1"/>
</dbReference>
<keyword evidence="4" id="KW-0997">Cell inner membrane</keyword>
<dbReference type="Gene3D" id="1.20.1250.20">
    <property type="entry name" value="MFS general substrate transporter like domains"/>
    <property type="match status" value="2"/>
</dbReference>
<dbReference type="OrthoDB" id="9150135at2"/>
<dbReference type="GO" id="GO:0030395">
    <property type="term" value="F:lactose binding"/>
    <property type="evidence" value="ECO:0007669"/>
    <property type="project" value="TreeGrafter"/>
</dbReference>
<feature type="transmembrane region" description="Helical" evidence="8">
    <location>
        <begin position="326"/>
        <end position="349"/>
    </location>
</feature>
<evidence type="ECO:0000256" key="8">
    <source>
        <dbReference type="SAM" id="Phobius"/>
    </source>
</evidence>